<feature type="domain" description="HTH tetR-type" evidence="6">
    <location>
        <begin position="8"/>
        <end position="68"/>
    </location>
</feature>
<evidence type="ECO:0000313" key="7">
    <source>
        <dbReference type="EMBL" id="MDT0438218.1"/>
    </source>
</evidence>
<dbReference type="GO" id="GO:0003677">
    <property type="term" value="F:DNA binding"/>
    <property type="evidence" value="ECO:0007669"/>
    <property type="project" value="UniProtKB-UniRule"/>
</dbReference>
<reference evidence="8" key="1">
    <citation type="submission" date="2023-07" db="EMBL/GenBank/DDBJ databases">
        <title>30 novel species of actinomycetes from the DSMZ collection.</title>
        <authorList>
            <person name="Nouioui I."/>
        </authorList>
    </citation>
    <scope>NUCLEOTIDE SEQUENCE [LARGE SCALE GENOMIC DNA]</scope>
    <source>
        <strain evidence="8">DSM 41981</strain>
    </source>
</reference>
<dbReference type="PANTHER" id="PTHR30055:SF234">
    <property type="entry name" value="HTH-TYPE TRANSCRIPTIONAL REGULATOR BETI"/>
    <property type="match status" value="1"/>
</dbReference>
<dbReference type="PROSITE" id="PS50977">
    <property type="entry name" value="HTH_TETR_2"/>
    <property type="match status" value="1"/>
</dbReference>
<dbReference type="InterPro" id="IPR001647">
    <property type="entry name" value="HTH_TetR"/>
</dbReference>
<dbReference type="InterPro" id="IPR050109">
    <property type="entry name" value="HTH-type_TetR-like_transc_reg"/>
</dbReference>
<sequence>MVTRDAVDSPRLRIVEAAVELLESGGPDAVSTRAVAAAAGMQPPAIYRLFGDKEGLLEAVAEHGYAQFLERKRARLDPAPQDPVEELRRSWDMVVEFGVSRPELFAVMNRATGRGPSAAHGAGLEILHGRVRRLAAAGWLRVGEELAAQIIQATGQGAVTTWHATPADRRDPALLTVLRESMVAAVTRAEPAVPAAESAPAAAARALRAALPDDTGVLSAAERSLLREWLTRLAADGTTADGATADGAMSPDGTPPDGTAHG</sequence>
<keyword evidence="8" id="KW-1185">Reference proteome</keyword>
<dbReference type="EMBL" id="JAVRES010000016">
    <property type="protein sequence ID" value="MDT0438218.1"/>
    <property type="molecule type" value="Genomic_DNA"/>
</dbReference>
<dbReference type="PRINTS" id="PR00455">
    <property type="entry name" value="HTHTETR"/>
</dbReference>
<proteinExistence type="predicted"/>
<keyword evidence="3" id="KW-0804">Transcription</keyword>
<dbReference type="RefSeq" id="WP_237549040.1">
    <property type="nucleotide sequence ID" value="NZ_JAVRES010000016.1"/>
</dbReference>
<evidence type="ECO:0000259" key="6">
    <source>
        <dbReference type="PROSITE" id="PS50977"/>
    </source>
</evidence>
<evidence type="ECO:0000256" key="5">
    <source>
        <dbReference type="SAM" id="MobiDB-lite"/>
    </source>
</evidence>
<name>A0ABD5EU47_9ACTN</name>
<dbReference type="GO" id="GO:0006355">
    <property type="term" value="P:regulation of DNA-templated transcription"/>
    <property type="evidence" value="ECO:0007669"/>
    <property type="project" value="UniProtKB-ARBA"/>
</dbReference>
<feature type="region of interest" description="Disordered" evidence="5">
    <location>
        <begin position="238"/>
        <end position="262"/>
    </location>
</feature>
<dbReference type="Pfam" id="PF00440">
    <property type="entry name" value="TetR_N"/>
    <property type="match status" value="1"/>
</dbReference>
<gene>
    <name evidence="7" type="ORF">RM877_26380</name>
</gene>
<feature type="DNA-binding region" description="H-T-H motif" evidence="4">
    <location>
        <begin position="31"/>
        <end position="50"/>
    </location>
</feature>
<comment type="caution">
    <text evidence="7">The sequence shown here is derived from an EMBL/GenBank/DDBJ whole genome shotgun (WGS) entry which is preliminary data.</text>
</comment>
<dbReference type="Proteomes" id="UP001183535">
    <property type="component" value="Unassembled WGS sequence"/>
</dbReference>
<evidence type="ECO:0000313" key="8">
    <source>
        <dbReference type="Proteomes" id="UP001183535"/>
    </source>
</evidence>
<evidence type="ECO:0000256" key="4">
    <source>
        <dbReference type="PROSITE-ProRule" id="PRU00335"/>
    </source>
</evidence>
<organism evidence="7 8">
    <name type="scientific">Streptomyces doudnae</name>
    <dbReference type="NCBI Taxonomy" id="3075536"/>
    <lineage>
        <taxon>Bacteria</taxon>
        <taxon>Bacillati</taxon>
        <taxon>Actinomycetota</taxon>
        <taxon>Actinomycetes</taxon>
        <taxon>Kitasatosporales</taxon>
        <taxon>Streptomycetaceae</taxon>
        <taxon>Streptomyces</taxon>
    </lineage>
</organism>
<dbReference type="SUPFAM" id="SSF46689">
    <property type="entry name" value="Homeodomain-like"/>
    <property type="match status" value="1"/>
</dbReference>
<protein>
    <submittedName>
        <fullName evidence="7">TetR/AcrR family transcriptional regulator</fullName>
    </submittedName>
</protein>
<evidence type="ECO:0000256" key="2">
    <source>
        <dbReference type="ARBA" id="ARBA00023125"/>
    </source>
</evidence>
<feature type="compositionally biased region" description="Low complexity" evidence="5">
    <location>
        <begin position="238"/>
        <end position="248"/>
    </location>
</feature>
<dbReference type="PANTHER" id="PTHR30055">
    <property type="entry name" value="HTH-TYPE TRANSCRIPTIONAL REGULATOR RUTR"/>
    <property type="match status" value="1"/>
</dbReference>
<keyword evidence="2 4" id="KW-0238">DNA-binding</keyword>
<keyword evidence="1" id="KW-0805">Transcription regulation</keyword>
<accession>A0ABD5EU47</accession>
<dbReference type="InterPro" id="IPR009057">
    <property type="entry name" value="Homeodomain-like_sf"/>
</dbReference>
<dbReference type="Gene3D" id="1.10.357.10">
    <property type="entry name" value="Tetracycline Repressor, domain 2"/>
    <property type="match status" value="1"/>
</dbReference>
<evidence type="ECO:0000256" key="1">
    <source>
        <dbReference type="ARBA" id="ARBA00023015"/>
    </source>
</evidence>
<dbReference type="AlphaFoldDB" id="A0ABD5EU47"/>
<evidence type="ECO:0000256" key="3">
    <source>
        <dbReference type="ARBA" id="ARBA00023163"/>
    </source>
</evidence>